<protein>
    <recommendedName>
        <fullName evidence="3">Alcohol dehydrogenase-like N-terminal domain-containing protein</fullName>
    </recommendedName>
</protein>
<gene>
    <name evidence="4" type="ORF">OSB04_016223</name>
</gene>
<name>A0AA38T0K9_9ASTR</name>
<keyword evidence="2" id="KW-0560">Oxidoreductase</keyword>
<dbReference type="PANTHER" id="PTHR48106:SF13">
    <property type="entry name" value="QUINONE OXIDOREDUCTASE-RELATED"/>
    <property type="match status" value="1"/>
</dbReference>
<evidence type="ECO:0000259" key="3">
    <source>
        <dbReference type="Pfam" id="PF08240"/>
    </source>
</evidence>
<dbReference type="GO" id="GO:0003960">
    <property type="term" value="F:quinone reductase (NADPH) activity"/>
    <property type="evidence" value="ECO:0007669"/>
    <property type="project" value="TreeGrafter"/>
</dbReference>
<organism evidence="4 5">
    <name type="scientific">Centaurea solstitialis</name>
    <name type="common">yellow star-thistle</name>
    <dbReference type="NCBI Taxonomy" id="347529"/>
    <lineage>
        <taxon>Eukaryota</taxon>
        <taxon>Viridiplantae</taxon>
        <taxon>Streptophyta</taxon>
        <taxon>Embryophyta</taxon>
        <taxon>Tracheophyta</taxon>
        <taxon>Spermatophyta</taxon>
        <taxon>Magnoliopsida</taxon>
        <taxon>eudicotyledons</taxon>
        <taxon>Gunneridae</taxon>
        <taxon>Pentapetalae</taxon>
        <taxon>asterids</taxon>
        <taxon>campanulids</taxon>
        <taxon>Asterales</taxon>
        <taxon>Asteraceae</taxon>
        <taxon>Carduoideae</taxon>
        <taxon>Cardueae</taxon>
        <taxon>Centaureinae</taxon>
        <taxon>Centaurea</taxon>
    </lineage>
</organism>
<dbReference type="GO" id="GO:0035925">
    <property type="term" value="F:mRNA 3'-UTR AU-rich region binding"/>
    <property type="evidence" value="ECO:0007669"/>
    <property type="project" value="TreeGrafter"/>
</dbReference>
<dbReference type="InterPro" id="IPR013154">
    <property type="entry name" value="ADH-like_N"/>
</dbReference>
<keyword evidence="5" id="KW-1185">Reference proteome</keyword>
<dbReference type="PANTHER" id="PTHR48106">
    <property type="entry name" value="QUINONE OXIDOREDUCTASE PIG3-RELATED"/>
    <property type="match status" value="1"/>
</dbReference>
<feature type="domain" description="Alcohol dehydrogenase-like N-terminal" evidence="3">
    <location>
        <begin position="65"/>
        <end position="149"/>
    </location>
</feature>
<sequence length="176" mass="19017">MYSPLLFIHPLIAGKHPQPPFHRRKTPTATFPSPENTMVKAITLHQHGGPQVLKYEDVEVGDPKEGEIRIKHKAIGINFCDVYMRKDLYQVSPPLPYTPGLEGAGVVTAVGAGVTACKVGDLVAYGTMDVVGSYSEERILRANLAVPVPSSIDPVIAASIIFKGFTAQLLVRDSTP</sequence>
<dbReference type="AlphaFoldDB" id="A0AA38T0K9"/>
<proteinExistence type="predicted"/>
<dbReference type="SUPFAM" id="SSF50129">
    <property type="entry name" value="GroES-like"/>
    <property type="match status" value="1"/>
</dbReference>
<evidence type="ECO:0000256" key="2">
    <source>
        <dbReference type="ARBA" id="ARBA00023002"/>
    </source>
</evidence>
<dbReference type="Pfam" id="PF08240">
    <property type="entry name" value="ADH_N"/>
    <property type="match status" value="1"/>
</dbReference>
<evidence type="ECO:0000313" key="5">
    <source>
        <dbReference type="Proteomes" id="UP001172457"/>
    </source>
</evidence>
<dbReference type="EMBL" id="JARYMX010000004">
    <property type="protein sequence ID" value="KAJ9552178.1"/>
    <property type="molecule type" value="Genomic_DNA"/>
</dbReference>
<evidence type="ECO:0000256" key="1">
    <source>
        <dbReference type="ARBA" id="ARBA00022857"/>
    </source>
</evidence>
<reference evidence="4" key="1">
    <citation type="submission" date="2023-03" db="EMBL/GenBank/DDBJ databases">
        <title>Chromosome-scale reference genome and RAD-based genetic map of yellow starthistle (Centaurea solstitialis) reveal putative structural variation and QTLs associated with invader traits.</title>
        <authorList>
            <person name="Reatini B."/>
            <person name="Cang F.A."/>
            <person name="Jiang Q."/>
            <person name="Mckibben M.T.W."/>
            <person name="Barker M.S."/>
            <person name="Rieseberg L.H."/>
            <person name="Dlugosch K.M."/>
        </authorList>
    </citation>
    <scope>NUCLEOTIDE SEQUENCE</scope>
    <source>
        <strain evidence="4">CAN-66</strain>
        <tissue evidence="4">Leaf</tissue>
    </source>
</reference>
<evidence type="ECO:0000313" key="4">
    <source>
        <dbReference type="EMBL" id="KAJ9552178.1"/>
    </source>
</evidence>
<dbReference type="Gene3D" id="3.90.180.10">
    <property type="entry name" value="Medium-chain alcohol dehydrogenases, catalytic domain"/>
    <property type="match status" value="1"/>
</dbReference>
<dbReference type="Proteomes" id="UP001172457">
    <property type="component" value="Chromosome 4"/>
</dbReference>
<comment type="caution">
    <text evidence="4">The sequence shown here is derived from an EMBL/GenBank/DDBJ whole genome shotgun (WGS) entry which is preliminary data.</text>
</comment>
<dbReference type="GO" id="GO:0005829">
    <property type="term" value="C:cytosol"/>
    <property type="evidence" value="ECO:0007669"/>
    <property type="project" value="TreeGrafter"/>
</dbReference>
<dbReference type="GO" id="GO:0070402">
    <property type="term" value="F:NADPH binding"/>
    <property type="evidence" value="ECO:0007669"/>
    <property type="project" value="TreeGrafter"/>
</dbReference>
<accession>A0AA38T0K9</accession>
<dbReference type="InterPro" id="IPR011032">
    <property type="entry name" value="GroES-like_sf"/>
</dbReference>
<keyword evidence="1" id="KW-0521">NADP</keyword>